<dbReference type="RefSeq" id="WP_339553150.1">
    <property type="nucleotide sequence ID" value="NZ_CP159258.1"/>
</dbReference>
<sequence>MDASNLIGAAIALVVAYFIVLKPMFSYLSRRILLAKVAAELKAQSGDQKLVESVCFTPAGAHIISELANARFCKPSNLRHFLITTFLLAETMCILGVGVGVKGVCLEMINQRRARIQALMNSGQADAFISEEDLNDLDEKIDLGMQLYHTERREFLLKNALNR</sequence>
<keyword evidence="1" id="KW-1133">Transmembrane helix</keyword>
<gene>
    <name evidence="2" type="ORF">ABVN21_14605</name>
</gene>
<reference evidence="2" key="1">
    <citation type="submission" date="2024-06" db="EMBL/GenBank/DDBJ databases">
        <title>The Caenorhabditis elegans bacterial microbiome influences microsporidia infection through nutrient limitation and inhibiting parasite invasion.</title>
        <authorList>
            <person name="Tamim El Jarkass H."/>
            <person name="Castelblanco S."/>
            <person name="Kaur M."/>
            <person name="Wan Y.C."/>
            <person name="Ellis A.E."/>
            <person name="Sheldon R.D."/>
            <person name="Lien E.C."/>
            <person name="Burton N.O."/>
            <person name="Wright G.D."/>
            <person name="Reinke A.W."/>
        </authorList>
    </citation>
    <scope>NUCLEOTIDE SEQUENCE</scope>
    <source>
        <strain evidence="2">MYb327</strain>
    </source>
</reference>
<keyword evidence="1" id="KW-0812">Transmembrane</keyword>
<feature type="transmembrane region" description="Helical" evidence="1">
    <location>
        <begin position="81"/>
        <end position="101"/>
    </location>
</feature>
<evidence type="ECO:0000313" key="2">
    <source>
        <dbReference type="EMBL" id="XCG71999.1"/>
    </source>
</evidence>
<name>A0AAU8DV19_9PSED</name>
<accession>A0AAU8DV19</accession>
<proteinExistence type="predicted"/>
<dbReference type="AlphaFoldDB" id="A0AAU8DV19"/>
<protein>
    <submittedName>
        <fullName evidence="2">Uncharacterized protein</fullName>
    </submittedName>
</protein>
<organism evidence="2">
    <name type="scientific">Pseudomonas sp. MYb327</name>
    <dbReference type="NCBI Taxonomy" id="2745230"/>
    <lineage>
        <taxon>Bacteria</taxon>
        <taxon>Pseudomonadati</taxon>
        <taxon>Pseudomonadota</taxon>
        <taxon>Gammaproteobacteria</taxon>
        <taxon>Pseudomonadales</taxon>
        <taxon>Pseudomonadaceae</taxon>
        <taxon>Pseudomonas</taxon>
    </lineage>
</organism>
<keyword evidence="1" id="KW-0472">Membrane</keyword>
<feature type="transmembrane region" description="Helical" evidence="1">
    <location>
        <begin position="6"/>
        <end position="25"/>
    </location>
</feature>
<evidence type="ECO:0000256" key="1">
    <source>
        <dbReference type="SAM" id="Phobius"/>
    </source>
</evidence>
<dbReference type="EMBL" id="CP159258">
    <property type="protein sequence ID" value="XCG71999.1"/>
    <property type="molecule type" value="Genomic_DNA"/>
</dbReference>